<comment type="caution">
    <text evidence="4">The sequence shown here is derived from an EMBL/GenBank/DDBJ whole genome shotgun (WGS) entry which is preliminary data.</text>
</comment>
<feature type="region of interest" description="Disordered" evidence="2">
    <location>
        <begin position="152"/>
        <end position="184"/>
    </location>
</feature>
<evidence type="ECO:0000256" key="1">
    <source>
        <dbReference type="SAM" id="Coils"/>
    </source>
</evidence>
<dbReference type="Proteomes" id="UP001144372">
    <property type="component" value="Unassembled WGS sequence"/>
</dbReference>
<name>A0A9W6LA96_9BACT</name>
<keyword evidence="6" id="KW-1185">Reference proteome</keyword>
<evidence type="ECO:0000313" key="4">
    <source>
        <dbReference type="EMBL" id="GLI35671.1"/>
    </source>
</evidence>
<dbReference type="EMBL" id="BSDR01000001">
    <property type="protein sequence ID" value="GLI35671.1"/>
    <property type="molecule type" value="Genomic_DNA"/>
</dbReference>
<protein>
    <submittedName>
        <fullName evidence="4">Uncharacterized protein</fullName>
    </submittedName>
</protein>
<accession>A0A9W6LA96</accession>
<dbReference type="EMBL" id="BSDR01000001">
    <property type="protein sequence ID" value="GLI33392.1"/>
    <property type="molecule type" value="Genomic_DNA"/>
</dbReference>
<evidence type="ECO:0000256" key="2">
    <source>
        <dbReference type="SAM" id="MobiDB-lite"/>
    </source>
</evidence>
<proteinExistence type="predicted"/>
<gene>
    <name evidence="3" type="ORF">DAMNIGENAA_08250</name>
    <name evidence="4" type="ORF">DAMNIGENAA_31040</name>
    <name evidence="5" type="ORF">DAMNIGENAA_33380</name>
</gene>
<evidence type="ECO:0000313" key="3">
    <source>
        <dbReference type="EMBL" id="GLI33392.1"/>
    </source>
</evidence>
<organism evidence="4 6">
    <name type="scientific">Desulforhabdus amnigena</name>
    <dbReference type="NCBI Taxonomy" id="40218"/>
    <lineage>
        <taxon>Bacteria</taxon>
        <taxon>Pseudomonadati</taxon>
        <taxon>Thermodesulfobacteriota</taxon>
        <taxon>Syntrophobacteria</taxon>
        <taxon>Syntrophobacterales</taxon>
        <taxon>Syntrophobacteraceae</taxon>
        <taxon>Desulforhabdus</taxon>
    </lineage>
</organism>
<reference evidence="4" key="1">
    <citation type="submission" date="2022-12" db="EMBL/GenBank/DDBJ databases">
        <title>Reference genome sequencing for broad-spectrum identification of bacterial and archaeal isolates by mass spectrometry.</title>
        <authorList>
            <person name="Sekiguchi Y."/>
            <person name="Tourlousse D.M."/>
        </authorList>
    </citation>
    <scope>NUCLEOTIDE SEQUENCE</scope>
    <source>
        <strain evidence="4">ASRB1</strain>
    </source>
</reference>
<dbReference type="EMBL" id="BSDR01000001">
    <property type="protein sequence ID" value="GLI35905.1"/>
    <property type="molecule type" value="Genomic_DNA"/>
</dbReference>
<dbReference type="AlphaFoldDB" id="A0A9W6LA96"/>
<evidence type="ECO:0000313" key="5">
    <source>
        <dbReference type="EMBL" id="GLI35905.1"/>
    </source>
</evidence>
<evidence type="ECO:0000313" key="6">
    <source>
        <dbReference type="Proteomes" id="UP001144372"/>
    </source>
</evidence>
<dbReference type="RefSeq" id="WP_281792399.1">
    <property type="nucleotide sequence ID" value="NZ_BSDR01000001.1"/>
</dbReference>
<keyword evidence="1" id="KW-0175">Coiled coil</keyword>
<sequence length="184" mass="20796">MLDRLCPQLYDNLDFISHNPGGKYNDQNTHPQWQRRRISVGGCAMSPETRYKRSRDNWKQKAACRAEKNRYQSKELARVKAERDKFKKELKESRARVHQLESQERVIVLQSKVDLVFLALQLFVVARIGFRAVSRVLGIMMGAMGLKKSPLSTDHHQLGDQALSGAHPVRPDATGAASGEGTVL</sequence>
<feature type="coiled-coil region" evidence="1">
    <location>
        <begin position="76"/>
        <end position="103"/>
    </location>
</feature>